<dbReference type="Proteomes" id="UP000324800">
    <property type="component" value="Unassembled WGS sequence"/>
</dbReference>
<name>A0A5J4VP09_9EUKA</name>
<evidence type="ECO:0000313" key="2">
    <source>
        <dbReference type="Proteomes" id="UP000324800"/>
    </source>
</evidence>
<gene>
    <name evidence="1" type="ORF">EZS28_020444</name>
</gene>
<comment type="caution">
    <text evidence="1">The sequence shown here is derived from an EMBL/GenBank/DDBJ whole genome shotgun (WGS) entry which is preliminary data.</text>
</comment>
<accession>A0A5J4VP09</accession>
<dbReference type="AlphaFoldDB" id="A0A5J4VP09"/>
<dbReference type="OrthoDB" id="6153129at2759"/>
<evidence type="ECO:0000313" key="1">
    <source>
        <dbReference type="EMBL" id="KAA6384029.1"/>
    </source>
</evidence>
<dbReference type="EMBL" id="SNRW01005957">
    <property type="protein sequence ID" value="KAA6384029.1"/>
    <property type="molecule type" value="Genomic_DNA"/>
</dbReference>
<sequence length="272" mass="31110">MDKVHFRNIDTDSMYLAIAGSQIEGYKQGLKYMIKNQEFYDNHYKEWLPLNDCTVTQEKKLMGIITETQGENIIRLAPKCYNPYNGNEQNNNLISLVNKMKGVSEKKANLTTNDYIKCLNEGCNINVTTNNFQMKIGEMSMINEIVTGSGDYEVLQIQSFDWEKMVTIIMAELCINPEVSLYGALTGTFALTDAKARRNIYDPGFSQSLLLDLYQTNIRVNSEGKLVGEKYIENAQRYKQNTFENEIRRAELSISAVQAQAVEYYLTNLSSR</sequence>
<protein>
    <submittedName>
        <fullName evidence="1">Uncharacterized protein</fullName>
    </submittedName>
</protein>
<proteinExistence type="predicted"/>
<organism evidence="1 2">
    <name type="scientific">Streblomastix strix</name>
    <dbReference type="NCBI Taxonomy" id="222440"/>
    <lineage>
        <taxon>Eukaryota</taxon>
        <taxon>Metamonada</taxon>
        <taxon>Preaxostyla</taxon>
        <taxon>Oxymonadida</taxon>
        <taxon>Streblomastigidae</taxon>
        <taxon>Streblomastix</taxon>
    </lineage>
</organism>
<reference evidence="1 2" key="1">
    <citation type="submission" date="2019-03" db="EMBL/GenBank/DDBJ databases">
        <title>Single cell metagenomics reveals metabolic interactions within the superorganism composed of flagellate Streblomastix strix and complex community of Bacteroidetes bacteria on its surface.</title>
        <authorList>
            <person name="Treitli S.C."/>
            <person name="Kolisko M."/>
            <person name="Husnik F."/>
            <person name="Keeling P."/>
            <person name="Hampl V."/>
        </authorList>
    </citation>
    <scope>NUCLEOTIDE SEQUENCE [LARGE SCALE GENOMIC DNA]</scope>
    <source>
        <strain evidence="1">ST1C</strain>
    </source>
</reference>